<dbReference type="Pfam" id="PF10117">
    <property type="entry name" value="McrBC"/>
    <property type="match status" value="1"/>
</dbReference>
<gene>
    <name evidence="1" type="ORF">DKK78_02075</name>
</gene>
<sequence length="445" mass="53156">MIELFEQYDGLLKQDHCINACDNYIAILKEKDSYEYQVLRKGEKQSCYSINCEKELFYFKTSYFVGINWIVENKLPIYIQPKLNNESTQIDYMRMLLDAIEEPENLKHLDDLLYIYFDKPHIPITQKQDLLSPFLIALFLKVMKQIVKKGLKKSYYSKIENLNARVKGKILVSKNIKQNLVSGKKINTICQYQEFGVNCDENKILKKAYRFSQRVIQKFENGFDKTPLLQWINYIHPAFEQVSDDIDITKIKTFRSNPLYKEYDQAIKLALLILKRYAYNISNTEQQRIMTPPFWIDMSKLFELYVYKKLRNIFTSKEVKYHYKAKYQELDFILKFTNQADFKFVIDTKYKPKYHNQSVIIEDIRQISGYARIEKVYKELKVTDYRQNIDCLIIYSHQKSDEDFTINHFILDDQNEIPKSNIQKLKKESGYVNIYKLGIKLPEIL</sequence>
<dbReference type="EMBL" id="QGLO01000004">
    <property type="protein sequence ID" value="PXY91149.1"/>
    <property type="molecule type" value="Genomic_DNA"/>
</dbReference>
<dbReference type="REBASE" id="292564">
    <property type="entry name" value="Gap172McrBCP"/>
</dbReference>
<keyword evidence="2" id="KW-1185">Reference proteome</keyword>
<reference evidence="1 2" key="1">
    <citation type="submission" date="2018-05" db="EMBL/GenBank/DDBJ databases">
        <title>Reference genomes for bee gut microbiota database.</title>
        <authorList>
            <person name="Ellegaard K.M."/>
        </authorList>
    </citation>
    <scope>NUCLEOTIDE SEQUENCE [LARGE SCALE GENOMIC DNA]</scope>
    <source>
        <strain evidence="1 2">ESL0172</strain>
    </source>
</reference>
<evidence type="ECO:0000313" key="2">
    <source>
        <dbReference type="Proteomes" id="UP000247673"/>
    </source>
</evidence>
<dbReference type="InterPro" id="IPR019292">
    <property type="entry name" value="McrC"/>
</dbReference>
<evidence type="ECO:0008006" key="3">
    <source>
        <dbReference type="Google" id="ProtNLM"/>
    </source>
</evidence>
<dbReference type="AlphaFoldDB" id="A0A2V4DUL8"/>
<name>A0A2V4DUL8_9GAMM</name>
<evidence type="ECO:0000313" key="1">
    <source>
        <dbReference type="EMBL" id="PXY91149.1"/>
    </source>
</evidence>
<comment type="caution">
    <text evidence="1">The sequence shown here is derived from an EMBL/GenBank/DDBJ whole genome shotgun (WGS) entry which is preliminary data.</text>
</comment>
<dbReference type="OrthoDB" id="307209at2"/>
<dbReference type="PANTHER" id="PTHR38733:SF1">
    <property type="entry name" value="TYPE IV METHYL-DIRECTED RESTRICTION ENZYME ECOKMCRBC"/>
    <property type="match status" value="1"/>
</dbReference>
<accession>A0A2V4DUL8</accession>
<dbReference type="RefSeq" id="WP_110447155.1">
    <property type="nucleotide sequence ID" value="NZ_CP132381.1"/>
</dbReference>
<proteinExistence type="predicted"/>
<protein>
    <recommendedName>
        <fullName evidence="3">Restriction endonuclease</fullName>
    </recommendedName>
</protein>
<dbReference type="PANTHER" id="PTHR38733">
    <property type="entry name" value="PROTEIN MCRC"/>
    <property type="match status" value="1"/>
</dbReference>
<dbReference type="Proteomes" id="UP000247673">
    <property type="component" value="Unassembled WGS sequence"/>
</dbReference>
<organism evidence="1 2">
    <name type="scientific">Gilliamella apis</name>
    <dbReference type="NCBI Taxonomy" id="1970738"/>
    <lineage>
        <taxon>Bacteria</taxon>
        <taxon>Pseudomonadati</taxon>
        <taxon>Pseudomonadota</taxon>
        <taxon>Gammaproteobacteria</taxon>
        <taxon>Orbales</taxon>
        <taxon>Orbaceae</taxon>
        <taxon>Gilliamella</taxon>
    </lineage>
</organism>